<name>A0ABR8DA07_9NOST</name>
<dbReference type="PANTHER" id="PTHR43581">
    <property type="entry name" value="ATP/GTP PHOSPHATASE"/>
    <property type="match status" value="1"/>
</dbReference>
<evidence type="ECO:0000259" key="2">
    <source>
        <dbReference type="Pfam" id="PF13304"/>
    </source>
</evidence>
<dbReference type="Gene3D" id="3.40.50.300">
    <property type="entry name" value="P-loop containing nucleotide triphosphate hydrolases"/>
    <property type="match status" value="1"/>
</dbReference>
<evidence type="ECO:0000256" key="1">
    <source>
        <dbReference type="SAM" id="Coils"/>
    </source>
</evidence>
<dbReference type="Pfam" id="PF13304">
    <property type="entry name" value="AAA_21"/>
    <property type="match status" value="1"/>
</dbReference>
<evidence type="ECO:0000313" key="4">
    <source>
        <dbReference type="Proteomes" id="UP000661112"/>
    </source>
</evidence>
<keyword evidence="4" id="KW-1185">Reference proteome</keyword>
<keyword evidence="1" id="KW-0175">Coiled coil</keyword>
<dbReference type="InterPro" id="IPR027417">
    <property type="entry name" value="P-loop_NTPase"/>
</dbReference>
<feature type="coiled-coil region" evidence="1">
    <location>
        <begin position="122"/>
        <end position="179"/>
    </location>
</feature>
<evidence type="ECO:0000313" key="3">
    <source>
        <dbReference type="EMBL" id="MBD2503761.1"/>
    </source>
</evidence>
<dbReference type="SUPFAM" id="SSF52540">
    <property type="entry name" value="P-loop containing nucleoside triphosphate hydrolases"/>
    <property type="match status" value="1"/>
</dbReference>
<dbReference type="InterPro" id="IPR003959">
    <property type="entry name" value="ATPase_AAA_core"/>
</dbReference>
<gene>
    <name evidence="3" type="ORF">H6G83_24660</name>
</gene>
<reference evidence="3 4" key="1">
    <citation type="journal article" date="2020" name="ISME J.">
        <title>Comparative genomics reveals insights into cyanobacterial evolution and habitat adaptation.</title>
        <authorList>
            <person name="Chen M.Y."/>
            <person name="Teng W.K."/>
            <person name="Zhao L."/>
            <person name="Hu C.X."/>
            <person name="Zhou Y.K."/>
            <person name="Han B.P."/>
            <person name="Song L.R."/>
            <person name="Shu W.S."/>
        </authorList>
    </citation>
    <scope>NUCLEOTIDE SEQUENCE [LARGE SCALE GENOMIC DNA]</scope>
    <source>
        <strain evidence="3 4">FACHB-119</strain>
    </source>
</reference>
<dbReference type="RefSeq" id="WP_190476830.1">
    <property type="nucleotide sequence ID" value="NZ_JACJSG010000040.1"/>
</dbReference>
<organism evidence="3 4">
    <name type="scientific">Anabaena azotica FACHB-119</name>
    <dbReference type="NCBI Taxonomy" id="947527"/>
    <lineage>
        <taxon>Bacteria</taxon>
        <taxon>Bacillati</taxon>
        <taxon>Cyanobacteriota</taxon>
        <taxon>Cyanophyceae</taxon>
        <taxon>Nostocales</taxon>
        <taxon>Nostocaceae</taxon>
        <taxon>Anabaena</taxon>
        <taxon>Anabaena azotica</taxon>
    </lineage>
</organism>
<dbReference type="InterPro" id="IPR051396">
    <property type="entry name" value="Bact_Antivir_Def_Nuclease"/>
</dbReference>
<dbReference type="PANTHER" id="PTHR43581:SF4">
    <property type="entry name" value="ATP_GTP PHOSPHATASE"/>
    <property type="match status" value="1"/>
</dbReference>
<sequence length="509" mass="59854">MYLEKVCVPDFRALKNVEICFERELKPSIFPLGSLNGGGKSTLLQLIFVLLHCSIHPDRIVFLKNLLNGFKTYQKSNRRILATIDIWENNKTIQLSFLVCKESFFQDLFNDGNFDKENYVTYVSASRRLEELNTQIFSLKREENRIGKIDSQLRTLNRSDNYKEKNNILRSINNQLEEEYISLNVASYGDKLIIFSSYIRTMKDWVNISNEDIRKLTNLTTEILDIIDSSLESTNEKIKEIELYKENFSNILKRNNMIYICEILPAIQELEEREILICQIKNIDINEATLFLEKISEKTFLAAHVSQVFLFLPPDSRKSLFKTQNKEELNDNDYYAQLRKEKPKLPGFFTYDFMAVDILIDSFKKARDLDFLKAIETGEYGENYKKLLEDLNHVLNNKKININKDLSGVTFKIDTDDTELYPEDLSHGELKRLCLYMWIKHHQIENSIVLMDEIEIAFHPDWQYQIVRDIEEWSPTNQYILATHSYELCQAVTPAHVKELEPKLRKNPK</sequence>
<dbReference type="EMBL" id="JACJSG010000040">
    <property type="protein sequence ID" value="MBD2503761.1"/>
    <property type="molecule type" value="Genomic_DNA"/>
</dbReference>
<dbReference type="Proteomes" id="UP000661112">
    <property type="component" value="Unassembled WGS sequence"/>
</dbReference>
<accession>A0ABR8DA07</accession>
<protein>
    <submittedName>
        <fullName evidence="3">AAA family ATPase</fullName>
    </submittedName>
</protein>
<feature type="domain" description="ATPase AAA-type core" evidence="2">
    <location>
        <begin position="367"/>
        <end position="488"/>
    </location>
</feature>
<comment type="caution">
    <text evidence="3">The sequence shown here is derived from an EMBL/GenBank/DDBJ whole genome shotgun (WGS) entry which is preliminary data.</text>
</comment>
<proteinExistence type="predicted"/>